<dbReference type="InterPro" id="IPR003016">
    <property type="entry name" value="2-oxoA_DH_lipoyl-BS"/>
</dbReference>
<gene>
    <name evidence="11" type="ORF">OO013_01520</name>
</gene>
<dbReference type="Proteomes" id="UP001209885">
    <property type="component" value="Unassembled WGS sequence"/>
</dbReference>
<organism evidence="11 12">
    <name type="scientific">Mangrovivirga halotolerans</name>
    <dbReference type="NCBI Taxonomy" id="2993936"/>
    <lineage>
        <taxon>Bacteria</taxon>
        <taxon>Pseudomonadati</taxon>
        <taxon>Bacteroidota</taxon>
        <taxon>Cytophagia</taxon>
        <taxon>Cytophagales</taxon>
        <taxon>Mangrovivirgaceae</taxon>
        <taxon>Mangrovivirga</taxon>
    </lineage>
</organism>
<dbReference type="Gene3D" id="4.10.320.10">
    <property type="entry name" value="E3-binding domain"/>
    <property type="match status" value="1"/>
</dbReference>
<comment type="similarity">
    <text evidence="2 7">Belongs to the 2-oxoacid dehydrogenase family.</text>
</comment>
<dbReference type="SUPFAM" id="SSF47005">
    <property type="entry name" value="Peripheral subunit-binding domain of 2-oxo acid dehydrogenase complex"/>
    <property type="match status" value="1"/>
</dbReference>
<keyword evidence="5 7" id="KW-0450">Lipoyl</keyword>
<keyword evidence="6 7" id="KW-0012">Acyltransferase</keyword>
<evidence type="ECO:0000256" key="3">
    <source>
        <dbReference type="ARBA" id="ARBA00011484"/>
    </source>
</evidence>
<dbReference type="PROSITE" id="PS50968">
    <property type="entry name" value="BIOTINYL_LIPOYL"/>
    <property type="match status" value="1"/>
</dbReference>
<dbReference type="Pfam" id="PF02817">
    <property type="entry name" value="E3_binding"/>
    <property type="match status" value="1"/>
</dbReference>
<evidence type="ECO:0000256" key="2">
    <source>
        <dbReference type="ARBA" id="ARBA00007317"/>
    </source>
</evidence>
<comment type="caution">
    <text evidence="11">The sequence shown here is derived from an EMBL/GenBank/DDBJ whole genome shotgun (WGS) entry which is preliminary data.</text>
</comment>
<comment type="subunit">
    <text evidence="3">Forms a 24-polypeptide structural core with octahedral symmetry.</text>
</comment>
<dbReference type="InterPro" id="IPR004167">
    <property type="entry name" value="PSBD"/>
</dbReference>
<dbReference type="Pfam" id="PF00198">
    <property type="entry name" value="2-oxoacid_dh"/>
    <property type="match status" value="1"/>
</dbReference>
<dbReference type="Gene3D" id="3.30.559.10">
    <property type="entry name" value="Chloramphenicol acetyltransferase-like domain"/>
    <property type="match status" value="1"/>
</dbReference>
<feature type="domain" description="Peripheral subunit-binding (PSBD)" evidence="10">
    <location>
        <begin position="129"/>
        <end position="169"/>
    </location>
</feature>
<accession>A0ABT3RM17</accession>
<keyword evidence="4 7" id="KW-0808">Transferase</keyword>
<dbReference type="InterPro" id="IPR036625">
    <property type="entry name" value="E3-bd_dom_sf"/>
</dbReference>
<dbReference type="InterPro" id="IPR023213">
    <property type="entry name" value="CAT-like_dom_sf"/>
</dbReference>
<evidence type="ECO:0000256" key="6">
    <source>
        <dbReference type="ARBA" id="ARBA00023315"/>
    </source>
</evidence>
<evidence type="ECO:0000256" key="7">
    <source>
        <dbReference type="RuleBase" id="RU003423"/>
    </source>
</evidence>
<dbReference type="Pfam" id="PF00364">
    <property type="entry name" value="Biotin_lipoyl"/>
    <property type="match status" value="1"/>
</dbReference>
<dbReference type="PANTHER" id="PTHR43178:SF5">
    <property type="entry name" value="LIPOAMIDE ACYLTRANSFERASE COMPONENT OF BRANCHED-CHAIN ALPHA-KETO ACID DEHYDROGENASE COMPLEX, MITOCHONDRIAL"/>
    <property type="match status" value="1"/>
</dbReference>
<dbReference type="InterPro" id="IPR000089">
    <property type="entry name" value="Biotin_lipoyl"/>
</dbReference>
<dbReference type="InterPro" id="IPR011053">
    <property type="entry name" value="Single_hybrid_motif"/>
</dbReference>
<dbReference type="EMBL" id="JAPFQN010000002">
    <property type="protein sequence ID" value="MCX2742521.1"/>
    <property type="molecule type" value="Genomic_DNA"/>
</dbReference>
<feature type="region of interest" description="Disordered" evidence="8">
    <location>
        <begin position="78"/>
        <end position="123"/>
    </location>
</feature>
<dbReference type="PROSITE" id="PS00189">
    <property type="entry name" value="LIPOYL"/>
    <property type="match status" value="1"/>
</dbReference>
<evidence type="ECO:0000256" key="5">
    <source>
        <dbReference type="ARBA" id="ARBA00022823"/>
    </source>
</evidence>
<name>A0ABT3RM17_9BACT</name>
<evidence type="ECO:0000313" key="11">
    <source>
        <dbReference type="EMBL" id="MCX2742521.1"/>
    </source>
</evidence>
<dbReference type="SUPFAM" id="SSF52777">
    <property type="entry name" value="CoA-dependent acyltransferases"/>
    <property type="match status" value="1"/>
</dbReference>
<dbReference type="InterPro" id="IPR001078">
    <property type="entry name" value="2-oxoacid_DH_actylTfrase"/>
</dbReference>
<evidence type="ECO:0000259" key="9">
    <source>
        <dbReference type="PROSITE" id="PS50968"/>
    </source>
</evidence>
<evidence type="ECO:0000256" key="4">
    <source>
        <dbReference type="ARBA" id="ARBA00022679"/>
    </source>
</evidence>
<proteinExistence type="inferred from homology"/>
<sequence>MALEKMVMPKMGESVMEGTILTWLKQVGDTIEQDESVLEVATDKVDTEVPATHAGVLKEILVEEGDVVEVGKPICVIETEGEGSGDSGDTTSEKVEEKEEAPARKEEKIAAEATPAPVEDKSRFESDRFYSPLVKNIAKEENISEEELERIPGTGKDNRVTKKDILNYLDTRKTSAPAPSVSSNGAASHQVKPSVPVSVSGDDEIIEMDRMRKMIAERMVDSKRISPHVTSFVEADVTNLVTWRNRNKNDFKNRYGGSLTFTPIMIEAVVKAIKDYPMINIQVDGNKIVKKKDINIGMAVALPTGNLIVPVIHNADQLNITGLTLKVNDLAKRARDNKLKPDDLQNGTYTVSNVGSFGNVMGTPIIMQPQVGILALGAIQKKPAVVETPNGDAIAIRYKMFLSHSYDHRVVDGALGGMFVRRVADYLEKFDINQDL</sequence>
<feature type="domain" description="Lipoyl-binding" evidence="9">
    <location>
        <begin position="3"/>
        <end position="78"/>
    </location>
</feature>
<dbReference type="PROSITE" id="PS51826">
    <property type="entry name" value="PSBD"/>
    <property type="match status" value="1"/>
</dbReference>
<dbReference type="PANTHER" id="PTHR43178">
    <property type="entry name" value="DIHYDROLIPOAMIDE ACETYLTRANSFERASE COMPONENT OF PYRUVATE DEHYDROGENASE COMPLEX"/>
    <property type="match status" value="1"/>
</dbReference>
<dbReference type="CDD" id="cd06849">
    <property type="entry name" value="lipoyl_domain"/>
    <property type="match status" value="1"/>
</dbReference>
<dbReference type="EC" id="2.3.1.-" evidence="7"/>
<keyword evidence="12" id="KW-1185">Reference proteome</keyword>
<dbReference type="SUPFAM" id="SSF51230">
    <property type="entry name" value="Single hybrid motif"/>
    <property type="match status" value="1"/>
</dbReference>
<feature type="region of interest" description="Disordered" evidence="8">
    <location>
        <begin position="173"/>
        <end position="197"/>
    </location>
</feature>
<feature type="compositionally biased region" description="Basic and acidic residues" evidence="8">
    <location>
        <begin position="91"/>
        <end position="110"/>
    </location>
</feature>
<evidence type="ECO:0000313" key="12">
    <source>
        <dbReference type="Proteomes" id="UP001209885"/>
    </source>
</evidence>
<comment type="cofactor">
    <cofactor evidence="1 7">
        <name>(R)-lipoate</name>
        <dbReference type="ChEBI" id="CHEBI:83088"/>
    </cofactor>
</comment>
<evidence type="ECO:0000256" key="1">
    <source>
        <dbReference type="ARBA" id="ARBA00001938"/>
    </source>
</evidence>
<dbReference type="Gene3D" id="2.40.50.100">
    <property type="match status" value="1"/>
</dbReference>
<evidence type="ECO:0000259" key="10">
    <source>
        <dbReference type="PROSITE" id="PS51826"/>
    </source>
</evidence>
<protein>
    <recommendedName>
        <fullName evidence="7">Dihydrolipoamide acetyltransferase component of pyruvate dehydrogenase complex</fullName>
        <ecNumber evidence="7">2.3.1.-</ecNumber>
    </recommendedName>
</protein>
<reference evidence="11 12" key="1">
    <citation type="submission" date="2022-11" db="EMBL/GenBank/DDBJ databases">
        <title>The characterization of three novel Bacteroidetes species and genomic analysis of their roles in tidal elemental geochemical cycles.</title>
        <authorList>
            <person name="Ma K."/>
        </authorList>
    </citation>
    <scope>NUCLEOTIDE SEQUENCE [LARGE SCALE GENOMIC DNA]</scope>
    <source>
        <strain evidence="11 12">M17</strain>
    </source>
</reference>
<dbReference type="RefSeq" id="WP_266054764.1">
    <property type="nucleotide sequence ID" value="NZ_JAPFQN010000002.1"/>
</dbReference>
<dbReference type="InterPro" id="IPR050743">
    <property type="entry name" value="2-oxoacid_DH_E2_comp"/>
</dbReference>
<evidence type="ECO:0000256" key="8">
    <source>
        <dbReference type="SAM" id="MobiDB-lite"/>
    </source>
</evidence>